<dbReference type="GO" id="GO:0046872">
    <property type="term" value="F:metal ion binding"/>
    <property type="evidence" value="ECO:0007669"/>
    <property type="project" value="UniProtKB-KW"/>
</dbReference>
<dbReference type="PROSITE" id="PS51007">
    <property type="entry name" value="CYTC"/>
    <property type="match status" value="2"/>
</dbReference>
<name>A0A4Y9EQM5_9SPHN</name>
<evidence type="ECO:0000256" key="5">
    <source>
        <dbReference type="ARBA" id="ARBA00023002"/>
    </source>
</evidence>
<keyword evidence="8" id="KW-0812">Transmembrane</keyword>
<keyword evidence="11" id="KW-1185">Reference proteome</keyword>
<keyword evidence="3 7" id="KW-0479">Metal-binding</keyword>
<keyword evidence="8" id="KW-0472">Membrane</keyword>
<evidence type="ECO:0000313" key="10">
    <source>
        <dbReference type="EMBL" id="TFU05894.1"/>
    </source>
</evidence>
<dbReference type="InterPro" id="IPR036909">
    <property type="entry name" value="Cyt_c-like_dom_sf"/>
</dbReference>
<evidence type="ECO:0000313" key="11">
    <source>
        <dbReference type="Proteomes" id="UP000297737"/>
    </source>
</evidence>
<evidence type="ECO:0000256" key="1">
    <source>
        <dbReference type="ARBA" id="ARBA00004196"/>
    </source>
</evidence>
<keyword evidence="8" id="KW-1133">Transmembrane helix</keyword>
<dbReference type="InterPro" id="IPR051395">
    <property type="entry name" value="Cytochrome_c_Peroxidase/MauG"/>
</dbReference>
<dbReference type="AlphaFoldDB" id="A0A4Y9EQM5"/>
<evidence type="ECO:0000256" key="7">
    <source>
        <dbReference type="PROSITE-ProRule" id="PRU00433"/>
    </source>
</evidence>
<dbReference type="OrthoDB" id="9805202at2"/>
<keyword evidence="4" id="KW-0732">Signal</keyword>
<comment type="subcellular location">
    <subcellularLocation>
        <location evidence="1">Cell envelope</location>
    </subcellularLocation>
</comment>
<dbReference type="NCBIfam" id="NF035944">
    <property type="entry name" value="PEPxxWA-CTERM"/>
    <property type="match status" value="1"/>
</dbReference>
<evidence type="ECO:0000256" key="8">
    <source>
        <dbReference type="SAM" id="Phobius"/>
    </source>
</evidence>
<dbReference type="Gene3D" id="1.10.760.10">
    <property type="entry name" value="Cytochrome c-like domain"/>
    <property type="match status" value="2"/>
</dbReference>
<feature type="domain" description="Cytochrome c" evidence="9">
    <location>
        <begin position="215"/>
        <end position="389"/>
    </location>
</feature>
<comment type="caution">
    <text evidence="10">The sequence shown here is derived from an EMBL/GenBank/DDBJ whole genome shotgun (WGS) entry which is preliminary data.</text>
</comment>
<dbReference type="InterPro" id="IPR013424">
    <property type="entry name" value="Ice-binding_C"/>
</dbReference>
<dbReference type="SUPFAM" id="SSF46626">
    <property type="entry name" value="Cytochrome c"/>
    <property type="match status" value="2"/>
</dbReference>
<accession>A0A4Y9EQM5</accession>
<reference evidence="10 11" key="1">
    <citation type="submission" date="2019-02" db="EMBL/GenBank/DDBJ databases">
        <title>Polymorphobacter sp. isolated from the lake at the Tibet of China.</title>
        <authorList>
            <person name="Li A."/>
        </authorList>
    </citation>
    <scope>NUCLEOTIDE SEQUENCE [LARGE SCALE GENOMIC DNA]</scope>
    <source>
        <strain evidence="10 11">DJ1R-1</strain>
    </source>
</reference>
<evidence type="ECO:0000256" key="6">
    <source>
        <dbReference type="ARBA" id="ARBA00023004"/>
    </source>
</evidence>
<dbReference type="EMBL" id="SIHO01000001">
    <property type="protein sequence ID" value="TFU05894.1"/>
    <property type="molecule type" value="Genomic_DNA"/>
</dbReference>
<dbReference type="GO" id="GO:0009055">
    <property type="term" value="F:electron transfer activity"/>
    <property type="evidence" value="ECO:0007669"/>
    <property type="project" value="InterPro"/>
</dbReference>
<dbReference type="InterPro" id="IPR004852">
    <property type="entry name" value="Di-haem_cyt_c_peroxidsae"/>
</dbReference>
<dbReference type="Pfam" id="PF03150">
    <property type="entry name" value="CCP_MauG"/>
    <property type="match status" value="1"/>
</dbReference>
<proteinExistence type="predicted"/>
<dbReference type="GO" id="GO:0030313">
    <property type="term" value="C:cell envelope"/>
    <property type="evidence" value="ECO:0007669"/>
    <property type="project" value="UniProtKB-SubCell"/>
</dbReference>
<dbReference type="InterPro" id="IPR009056">
    <property type="entry name" value="Cyt_c-like_dom"/>
</dbReference>
<keyword evidence="2 7" id="KW-0349">Heme</keyword>
<keyword evidence="6 7" id="KW-0408">Iron</keyword>
<dbReference type="Pfam" id="PF07589">
    <property type="entry name" value="PEP-CTERM"/>
    <property type="match status" value="1"/>
</dbReference>
<dbReference type="GO" id="GO:0020037">
    <property type="term" value="F:heme binding"/>
    <property type="evidence" value="ECO:0007669"/>
    <property type="project" value="InterPro"/>
</dbReference>
<dbReference type="PANTHER" id="PTHR30600">
    <property type="entry name" value="CYTOCHROME C PEROXIDASE-RELATED"/>
    <property type="match status" value="1"/>
</dbReference>
<keyword evidence="5" id="KW-0560">Oxidoreductase</keyword>
<protein>
    <submittedName>
        <fullName evidence="10">PEP-CTERM sorting domain-containing protein</fullName>
    </submittedName>
</protein>
<gene>
    <name evidence="10" type="ORF">EUV02_02390</name>
</gene>
<evidence type="ECO:0000256" key="3">
    <source>
        <dbReference type="ARBA" id="ARBA00022723"/>
    </source>
</evidence>
<dbReference type="NCBIfam" id="TIGR02595">
    <property type="entry name" value="PEP_CTERM"/>
    <property type="match status" value="1"/>
</dbReference>
<sequence length="429" mass="45917">MLYAVVDIARGQGQTMWHWTWVGVAAIIALASPAKAALTAQQALGKSLFFDATLSHSGNQSCGSCHSPASAFTDPDKTHATSKGDNPTLFGNRNAPSAMYMAYSPDFHFDPVEGLYVGGQFGDGRAATLEAQAKGPFLNPVEMGNASRADVVARLQSGANAAAFMTVYGTNVFDDVDVAYNNLAGAIAEYERSSELSPFTSKYDYSLKGQARLSWQEMRGLAAFNDPMKGNCAACHISTPGDDGSLPLFTDFTYDNIGSPKNWHSDFLSLDFQYNPDGAAFLDYGLGGVVGDDSLYGAFKVTTLRNIALTAPYGHNGWFTSLDQVVDFYATRDSKPVCVDPTVTATEAVTLGCWPAAEFDATKNADELGNLPLSKRDKADIVAFLNTLSDGYVPSSNVPEPASWAMMIAGFGMVGGVVGWRRRRNPQAI</sequence>
<evidence type="ECO:0000256" key="2">
    <source>
        <dbReference type="ARBA" id="ARBA00022617"/>
    </source>
</evidence>
<evidence type="ECO:0000256" key="4">
    <source>
        <dbReference type="ARBA" id="ARBA00022729"/>
    </source>
</evidence>
<evidence type="ECO:0000259" key="9">
    <source>
        <dbReference type="PROSITE" id="PS51007"/>
    </source>
</evidence>
<organism evidence="10 11">
    <name type="scientific">Glacieibacterium arshaanense</name>
    <dbReference type="NCBI Taxonomy" id="2511025"/>
    <lineage>
        <taxon>Bacteria</taxon>
        <taxon>Pseudomonadati</taxon>
        <taxon>Pseudomonadota</taxon>
        <taxon>Alphaproteobacteria</taxon>
        <taxon>Sphingomonadales</taxon>
        <taxon>Sphingosinicellaceae</taxon>
        <taxon>Glacieibacterium</taxon>
    </lineage>
</organism>
<dbReference type="Proteomes" id="UP000297737">
    <property type="component" value="Unassembled WGS sequence"/>
</dbReference>
<dbReference type="PANTHER" id="PTHR30600:SF10">
    <property type="entry name" value="BLL6722 PROTEIN"/>
    <property type="match status" value="1"/>
</dbReference>
<feature type="domain" description="Cytochrome c" evidence="9">
    <location>
        <begin position="40"/>
        <end position="159"/>
    </location>
</feature>
<dbReference type="GO" id="GO:0004130">
    <property type="term" value="F:cytochrome-c peroxidase activity"/>
    <property type="evidence" value="ECO:0007669"/>
    <property type="project" value="TreeGrafter"/>
</dbReference>
<feature type="transmembrane region" description="Helical" evidence="8">
    <location>
        <begin position="402"/>
        <end position="420"/>
    </location>
</feature>